<evidence type="ECO:0000313" key="3">
    <source>
        <dbReference type="Proteomes" id="UP000469870"/>
    </source>
</evidence>
<name>A0A844BFS1_9LACT</name>
<feature type="domain" description="NERD" evidence="1">
    <location>
        <begin position="6"/>
        <end position="124"/>
    </location>
</feature>
<reference evidence="2 3" key="1">
    <citation type="submission" date="2019-11" db="EMBL/GenBank/DDBJ databases">
        <title>Characterisation of Fundicoccus ignavus gen. nov. sp. nov., a novel genus of the family Aerococcaceae isolated from bulk tank milk.</title>
        <authorList>
            <person name="Siebert A."/>
            <person name="Huptas C."/>
            <person name="Wenning M."/>
            <person name="Scherer S."/>
            <person name="Doll E.V."/>
        </authorList>
    </citation>
    <scope>NUCLEOTIDE SEQUENCE [LARGE SCALE GENOMIC DNA]</scope>
    <source>
        <strain evidence="2 3">DSM 109653</strain>
    </source>
</reference>
<gene>
    <name evidence="2" type="ORF">GIY11_02070</name>
</gene>
<protein>
    <recommendedName>
        <fullName evidence="1">NERD domain-containing protein</fullName>
    </recommendedName>
</protein>
<dbReference type="AlphaFoldDB" id="A0A844BFS1"/>
<dbReference type="PROSITE" id="PS50965">
    <property type="entry name" value="NERD"/>
    <property type="match status" value="1"/>
</dbReference>
<organism evidence="2 3">
    <name type="scientific">Fundicoccus ignavus</name>
    <dbReference type="NCBI Taxonomy" id="2664442"/>
    <lineage>
        <taxon>Bacteria</taxon>
        <taxon>Bacillati</taxon>
        <taxon>Bacillota</taxon>
        <taxon>Bacilli</taxon>
        <taxon>Lactobacillales</taxon>
        <taxon>Aerococcaceae</taxon>
        <taxon>Fundicoccus</taxon>
    </lineage>
</organism>
<evidence type="ECO:0000313" key="2">
    <source>
        <dbReference type="EMBL" id="MRI80815.1"/>
    </source>
</evidence>
<dbReference type="Proteomes" id="UP000469870">
    <property type="component" value="Unassembled WGS sequence"/>
</dbReference>
<dbReference type="Pfam" id="PF08378">
    <property type="entry name" value="NERD"/>
    <property type="match status" value="1"/>
</dbReference>
<sequence length="157" mass="18059">MKLLPYGISGEEYVAFELSNSYLPLIILHDLRLEDEGLSAQKDCLIIMPKLCLNVYCKNLYGNITINQKGDFIRELNYNARGYKEGIYSQITQNTRYLVMVKRIGSESKKNGLFRASFEKYFDDNYKSVIVLANPKTIINAKYAPKVIKDQIIRSIS</sequence>
<dbReference type="InterPro" id="IPR011528">
    <property type="entry name" value="NERD"/>
</dbReference>
<accession>A0A844BFS1</accession>
<comment type="caution">
    <text evidence="2">The sequence shown here is derived from an EMBL/GenBank/DDBJ whole genome shotgun (WGS) entry which is preliminary data.</text>
</comment>
<dbReference type="EMBL" id="WJQR01000002">
    <property type="protein sequence ID" value="MRI80815.1"/>
    <property type="molecule type" value="Genomic_DNA"/>
</dbReference>
<evidence type="ECO:0000259" key="1">
    <source>
        <dbReference type="PROSITE" id="PS50965"/>
    </source>
</evidence>
<proteinExistence type="predicted"/>